<comment type="caution">
    <text evidence="1">The sequence shown here is derived from an EMBL/GenBank/DDBJ whole genome shotgun (WGS) entry which is preliminary data.</text>
</comment>
<evidence type="ECO:0000313" key="2">
    <source>
        <dbReference type="Proteomes" id="UP000887458"/>
    </source>
</evidence>
<dbReference type="EMBL" id="NJHN03000115">
    <property type="protein sequence ID" value="KAH9413976.1"/>
    <property type="molecule type" value="Genomic_DNA"/>
</dbReference>
<reference evidence="1 2" key="2">
    <citation type="journal article" date="2022" name="Mol. Biol. Evol.">
        <title>Comparative Genomics Reveals Insights into the Divergent Evolution of Astigmatic Mites and Household Pest Adaptations.</title>
        <authorList>
            <person name="Xiong Q."/>
            <person name="Wan A.T."/>
            <person name="Liu X."/>
            <person name="Fung C.S."/>
            <person name="Xiao X."/>
            <person name="Malainual N."/>
            <person name="Hou J."/>
            <person name="Wang L."/>
            <person name="Wang M."/>
            <person name="Yang K.Y."/>
            <person name="Cui Y."/>
            <person name="Leung E.L."/>
            <person name="Nong W."/>
            <person name="Shin S.K."/>
            <person name="Au S.W."/>
            <person name="Jeong K.Y."/>
            <person name="Chew F.T."/>
            <person name="Hui J.H."/>
            <person name="Leung T.F."/>
            <person name="Tungtrongchitr A."/>
            <person name="Zhong N."/>
            <person name="Liu Z."/>
            <person name="Tsui S.K."/>
        </authorList>
    </citation>
    <scope>NUCLEOTIDE SEQUENCE [LARGE SCALE GENOMIC DNA]</scope>
    <source>
        <strain evidence="1">Derp</strain>
    </source>
</reference>
<name>A0ABQ8IUI1_DERPT</name>
<dbReference type="SUPFAM" id="SSF50985">
    <property type="entry name" value="RCC1/BLIP-II"/>
    <property type="match status" value="1"/>
</dbReference>
<organism evidence="1 2">
    <name type="scientific">Dermatophagoides pteronyssinus</name>
    <name type="common">European house dust mite</name>
    <dbReference type="NCBI Taxonomy" id="6956"/>
    <lineage>
        <taxon>Eukaryota</taxon>
        <taxon>Metazoa</taxon>
        <taxon>Ecdysozoa</taxon>
        <taxon>Arthropoda</taxon>
        <taxon>Chelicerata</taxon>
        <taxon>Arachnida</taxon>
        <taxon>Acari</taxon>
        <taxon>Acariformes</taxon>
        <taxon>Sarcoptiformes</taxon>
        <taxon>Astigmata</taxon>
        <taxon>Psoroptidia</taxon>
        <taxon>Analgoidea</taxon>
        <taxon>Pyroglyphidae</taxon>
        <taxon>Dermatophagoidinae</taxon>
        <taxon>Dermatophagoides</taxon>
    </lineage>
</organism>
<protein>
    <submittedName>
        <fullName evidence="1">Uncharacterized protein</fullName>
    </submittedName>
</protein>
<evidence type="ECO:0000313" key="1">
    <source>
        <dbReference type="EMBL" id="KAH9413976.1"/>
    </source>
</evidence>
<gene>
    <name evidence="1" type="ORF">DERP_012353</name>
</gene>
<proteinExistence type="predicted"/>
<sequence>MIPKRPQQINILNGKKIIQVDSGYRFVVVLTDDGLVYLASGDSRLANEQYFSIDFHRMWTISFMALFLLWEIMRYGQLTGNSRFILVELAIVLLSPIRMKFIPGAVE</sequence>
<dbReference type="InterPro" id="IPR009091">
    <property type="entry name" value="RCC1/BLIP-II"/>
</dbReference>
<dbReference type="Proteomes" id="UP000887458">
    <property type="component" value="Unassembled WGS sequence"/>
</dbReference>
<accession>A0ABQ8IUI1</accession>
<reference evidence="1 2" key="1">
    <citation type="journal article" date="2018" name="J. Allergy Clin. Immunol.">
        <title>High-quality assembly of Dermatophagoides pteronyssinus genome and transcriptome reveals a wide range of novel allergens.</title>
        <authorList>
            <person name="Liu X.Y."/>
            <person name="Yang K.Y."/>
            <person name="Wang M.Q."/>
            <person name="Kwok J.S."/>
            <person name="Zeng X."/>
            <person name="Yang Z."/>
            <person name="Xiao X.J."/>
            <person name="Lau C.P."/>
            <person name="Li Y."/>
            <person name="Huang Z.M."/>
            <person name="Ba J.G."/>
            <person name="Yim A.K."/>
            <person name="Ouyang C.Y."/>
            <person name="Ngai S.M."/>
            <person name="Chan T.F."/>
            <person name="Leung E.L."/>
            <person name="Liu L."/>
            <person name="Liu Z.G."/>
            <person name="Tsui S.K."/>
        </authorList>
    </citation>
    <scope>NUCLEOTIDE SEQUENCE [LARGE SCALE GENOMIC DNA]</scope>
    <source>
        <strain evidence="1">Derp</strain>
    </source>
</reference>
<keyword evidence="2" id="KW-1185">Reference proteome</keyword>